<keyword evidence="8" id="KW-0406">Ion transport</keyword>
<dbReference type="PANTHER" id="PTHR31998">
    <property type="entry name" value="K(+)-INSENSITIVE PYROPHOSPHATE-ENERGIZED PROTON PUMP"/>
    <property type="match status" value="1"/>
</dbReference>
<keyword evidence="5" id="KW-0460">Magnesium</keyword>
<evidence type="ECO:0000256" key="3">
    <source>
        <dbReference type="ARBA" id="ARBA00022448"/>
    </source>
</evidence>
<keyword evidence="11" id="KW-0732">Signal</keyword>
<keyword evidence="3" id="KW-0813">Transport</keyword>
<name>A0ABR2U1R1_9ROSI</name>
<dbReference type="Pfam" id="PF03030">
    <property type="entry name" value="H_PPase"/>
    <property type="match status" value="1"/>
</dbReference>
<organism evidence="12 13">
    <name type="scientific">Hibiscus sabdariffa</name>
    <name type="common">roselle</name>
    <dbReference type="NCBI Taxonomy" id="183260"/>
    <lineage>
        <taxon>Eukaryota</taxon>
        <taxon>Viridiplantae</taxon>
        <taxon>Streptophyta</taxon>
        <taxon>Embryophyta</taxon>
        <taxon>Tracheophyta</taxon>
        <taxon>Spermatophyta</taxon>
        <taxon>Magnoliopsida</taxon>
        <taxon>eudicotyledons</taxon>
        <taxon>Gunneridae</taxon>
        <taxon>Pentapetalae</taxon>
        <taxon>rosids</taxon>
        <taxon>malvids</taxon>
        <taxon>Malvales</taxon>
        <taxon>Malvaceae</taxon>
        <taxon>Malvoideae</taxon>
        <taxon>Hibiscus</taxon>
    </lineage>
</organism>
<keyword evidence="13" id="KW-1185">Reference proteome</keyword>
<feature type="signal peptide" evidence="11">
    <location>
        <begin position="1"/>
        <end position="25"/>
    </location>
</feature>
<feature type="transmembrane region" description="Helical" evidence="10">
    <location>
        <begin position="35"/>
        <end position="56"/>
    </location>
</feature>
<evidence type="ECO:0000256" key="9">
    <source>
        <dbReference type="ARBA" id="ARBA00023136"/>
    </source>
</evidence>
<evidence type="ECO:0000256" key="5">
    <source>
        <dbReference type="ARBA" id="ARBA00022842"/>
    </source>
</evidence>
<comment type="caution">
    <text evidence="12">The sequence shown here is derived from an EMBL/GenBank/DDBJ whole genome shotgun (WGS) entry which is preliminary data.</text>
</comment>
<gene>
    <name evidence="12" type="ORF">V6N11_071759</name>
</gene>
<evidence type="ECO:0000256" key="2">
    <source>
        <dbReference type="ARBA" id="ARBA00013242"/>
    </source>
</evidence>
<evidence type="ECO:0000256" key="1">
    <source>
        <dbReference type="ARBA" id="ARBA00004127"/>
    </source>
</evidence>
<evidence type="ECO:0000256" key="10">
    <source>
        <dbReference type="SAM" id="Phobius"/>
    </source>
</evidence>
<evidence type="ECO:0000256" key="8">
    <source>
        <dbReference type="ARBA" id="ARBA00023065"/>
    </source>
</evidence>
<dbReference type="EC" id="7.1.3.1" evidence="2"/>
<comment type="subcellular location">
    <subcellularLocation>
        <location evidence="1">Endomembrane system</location>
        <topology evidence="1">Multi-pass membrane protein</topology>
    </subcellularLocation>
</comment>
<dbReference type="Proteomes" id="UP001396334">
    <property type="component" value="Unassembled WGS sequence"/>
</dbReference>
<evidence type="ECO:0000256" key="4">
    <source>
        <dbReference type="ARBA" id="ARBA00022692"/>
    </source>
</evidence>
<keyword evidence="6" id="KW-1278">Translocase</keyword>
<reference evidence="12 13" key="1">
    <citation type="journal article" date="2024" name="G3 (Bethesda)">
        <title>Genome assembly of Hibiscus sabdariffa L. provides insights into metabolisms of medicinal natural products.</title>
        <authorList>
            <person name="Kim T."/>
        </authorList>
    </citation>
    <scope>NUCLEOTIDE SEQUENCE [LARGE SCALE GENOMIC DNA]</scope>
    <source>
        <strain evidence="12">TK-2024</strain>
        <tissue evidence="12">Old leaves</tissue>
    </source>
</reference>
<evidence type="ECO:0000256" key="6">
    <source>
        <dbReference type="ARBA" id="ARBA00022967"/>
    </source>
</evidence>
<proteinExistence type="predicted"/>
<evidence type="ECO:0000256" key="11">
    <source>
        <dbReference type="SAM" id="SignalP"/>
    </source>
</evidence>
<dbReference type="EMBL" id="JBBPBN010000003">
    <property type="protein sequence ID" value="KAK9043414.1"/>
    <property type="molecule type" value="Genomic_DNA"/>
</dbReference>
<keyword evidence="4 10" id="KW-0812">Transmembrane</keyword>
<feature type="chain" id="PRO_5046617147" description="H(+)-exporting diphosphatase" evidence="11">
    <location>
        <begin position="26"/>
        <end position="93"/>
    </location>
</feature>
<keyword evidence="9 10" id="KW-0472">Membrane</keyword>
<sequence length="93" mass="9957">MGFLLATNGLLVLFVSINLFKLYYGDDWEELYESIIGYGLGGSSMALFGSVGGGTYTKSADVGVDLVGKVECNIPKMILEILLEAPIVPSTLF</sequence>
<accession>A0ABR2U1R1</accession>
<dbReference type="InterPro" id="IPR004131">
    <property type="entry name" value="PPase-energised_H-pump"/>
</dbReference>
<evidence type="ECO:0000256" key="7">
    <source>
        <dbReference type="ARBA" id="ARBA00022989"/>
    </source>
</evidence>
<protein>
    <recommendedName>
        <fullName evidence="2">H(+)-exporting diphosphatase</fullName>
        <ecNumber evidence="2">7.1.3.1</ecNumber>
    </recommendedName>
</protein>
<evidence type="ECO:0000313" key="12">
    <source>
        <dbReference type="EMBL" id="KAK9043414.1"/>
    </source>
</evidence>
<keyword evidence="7 10" id="KW-1133">Transmembrane helix</keyword>
<evidence type="ECO:0000313" key="13">
    <source>
        <dbReference type="Proteomes" id="UP001396334"/>
    </source>
</evidence>